<dbReference type="Proteomes" id="UP001469365">
    <property type="component" value="Unassembled WGS sequence"/>
</dbReference>
<proteinExistence type="predicted"/>
<dbReference type="NCBIfam" id="NF047773">
    <property type="entry name" value="phas_rel_Lepto"/>
    <property type="match status" value="1"/>
</dbReference>
<evidence type="ECO:0000313" key="2">
    <source>
        <dbReference type="EMBL" id="MEK8127298.1"/>
    </source>
</evidence>
<evidence type="ECO:0000313" key="3">
    <source>
        <dbReference type="Proteomes" id="UP001469365"/>
    </source>
</evidence>
<keyword evidence="1" id="KW-0175">Coiled coil</keyword>
<accession>A0ABU9DEK6</accession>
<comment type="caution">
    <text evidence="2">The sequence shown here is derived from an EMBL/GenBank/DDBJ whole genome shotgun (WGS) entry which is preliminary data.</text>
</comment>
<protein>
    <recommendedName>
        <fullName evidence="4">Polyhydroxyalkanoate synthesis regulator phasin</fullName>
    </recommendedName>
</protein>
<evidence type="ECO:0008006" key="4">
    <source>
        <dbReference type="Google" id="ProtNLM"/>
    </source>
</evidence>
<gene>
    <name evidence="2" type="ORF">WMW72_05160</name>
</gene>
<feature type="coiled-coil region" evidence="1">
    <location>
        <begin position="78"/>
        <end position="105"/>
    </location>
</feature>
<organism evidence="2 3">
    <name type="scientific">Paenibacillus filicis</name>
    <dbReference type="NCBI Taxonomy" id="669464"/>
    <lineage>
        <taxon>Bacteria</taxon>
        <taxon>Bacillati</taxon>
        <taxon>Bacillota</taxon>
        <taxon>Bacilli</taxon>
        <taxon>Bacillales</taxon>
        <taxon>Paenibacillaceae</taxon>
        <taxon>Paenibacillus</taxon>
    </lineage>
</organism>
<dbReference type="EMBL" id="JBBPCC010000002">
    <property type="protein sequence ID" value="MEK8127298.1"/>
    <property type="molecule type" value="Genomic_DNA"/>
</dbReference>
<evidence type="ECO:0000256" key="1">
    <source>
        <dbReference type="SAM" id="Coils"/>
    </source>
</evidence>
<keyword evidence="3" id="KW-1185">Reference proteome</keyword>
<reference evidence="2 3" key="1">
    <citation type="submission" date="2024-04" db="EMBL/GenBank/DDBJ databases">
        <title>draft genome sequnece of Paenibacillus filicis.</title>
        <authorList>
            <person name="Kim D.-U."/>
        </authorList>
    </citation>
    <scope>NUCLEOTIDE SEQUENCE [LARGE SCALE GENOMIC DNA]</scope>
    <source>
        <strain evidence="2 3">KACC14197</strain>
    </source>
</reference>
<sequence length="106" mass="11825">MNTMRDFLNRAIALGLGVAVESKEQIEKAVEELVKKGEVSRSESSELVEELVRKGEAARASMESAVSERVQAVIGDKKWATKAELEQLTQRVDQLERLIKGRLEAE</sequence>
<name>A0ABU9DEK6_9BACL</name>